<dbReference type="GO" id="GO:0044782">
    <property type="term" value="P:cilium organization"/>
    <property type="evidence" value="ECO:0007669"/>
    <property type="project" value="TreeGrafter"/>
</dbReference>
<evidence type="ECO:0000256" key="2">
    <source>
        <dbReference type="ARBA" id="ARBA00033306"/>
    </source>
</evidence>
<comment type="similarity">
    <text evidence="1">Belongs to the Flattop family.</text>
</comment>
<accession>A0AAW1UMY0</accession>
<evidence type="ECO:0000256" key="1">
    <source>
        <dbReference type="ARBA" id="ARBA00009887"/>
    </source>
</evidence>
<dbReference type="EMBL" id="JARQZJ010000093">
    <property type="protein sequence ID" value="KAK9884434.1"/>
    <property type="molecule type" value="Genomic_DNA"/>
</dbReference>
<dbReference type="InterPro" id="IPR038797">
    <property type="entry name" value="Fltp"/>
</dbReference>
<dbReference type="AlphaFoldDB" id="A0AAW1UMY0"/>
<dbReference type="CDD" id="cd23705">
    <property type="entry name" value="Flattop"/>
    <property type="match status" value="1"/>
</dbReference>
<evidence type="ECO:0000313" key="4">
    <source>
        <dbReference type="Proteomes" id="UP001431783"/>
    </source>
</evidence>
<dbReference type="PANTHER" id="PTHR34639:SF1">
    <property type="entry name" value="PROTEIN FLATTOP"/>
    <property type="match status" value="1"/>
</dbReference>
<protein>
    <recommendedName>
        <fullName evidence="2">Cilia- and flagella-associated protein 126</fullName>
    </recommendedName>
</protein>
<name>A0AAW1UMY0_9CUCU</name>
<proteinExistence type="inferred from homology"/>
<dbReference type="Proteomes" id="UP001431783">
    <property type="component" value="Unassembled WGS sequence"/>
</dbReference>
<comment type="caution">
    <text evidence="3">The sequence shown here is derived from an EMBL/GenBank/DDBJ whole genome shotgun (WGS) entry which is preliminary data.</text>
</comment>
<reference evidence="3 4" key="1">
    <citation type="submission" date="2023-03" db="EMBL/GenBank/DDBJ databases">
        <title>Genome insight into feeding habits of ladybird beetles.</title>
        <authorList>
            <person name="Li H.-S."/>
            <person name="Huang Y.-H."/>
            <person name="Pang H."/>
        </authorList>
    </citation>
    <scope>NUCLEOTIDE SEQUENCE [LARGE SCALE GENOMIC DNA]</scope>
    <source>
        <strain evidence="3">SYSU_2023b</strain>
        <tissue evidence="3">Whole body</tissue>
    </source>
</reference>
<gene>
    <name evidence="3" type="ORF">WA026_007281</name>
</gene>
<evidence type="ECO:0000313" key="3">
    <source>
        <dbReference type="EMBL" id="KAK9884434.1"/>
    </source>
</evidence>
<keyword evidence="4" id="KW-1185">Reference proteome</keyword>
<dbReference type="PANTHER" id="PTHR34639">
    <property type="entry name" value="PROTEIN FLATTOP"/>
    <property type="match status" value="1"/>
</dbReference>
<sequence length="149" mass="17463">MSRHYFANQYDRPYGPTVLRNWEVPKSYKGGYLVDKVNPKRHPTKIISNDRGHLVPGVPRPKERPWIRFPTTWHLPNKIDRKTANEISGLSKINKFICSNENENEKKVVSTHLVLKENEELSQPCEKDISKTEERVVEEKHHCPIHDCL</sequence>
<organism evidence="3 4">
    <name type="scientific">Henosepilachna vigintioctopunctata</name>
    <dbReference type="NCBI Taxonomy" id="420089"/>
    <lineage>
        <taxon>Eukaryota</taxon>
        <taxon>Metazoa</taxon>
        <taxon>Ecdysozoa</taxon>
        <taxon>Arthropoda</taxon>
        <taxon>Hexapoda</taxon>
        <taxon>Insecta</taxon>
        <taxon>Pterygota</taxon>
        <taxon>Neoptera</taxon>
        <taxon>Endopterygota</taxon>
        <taxon>Coleoptera</taxon>
        <taxon>Polyphaga</taxon>
        <taxon>Cucujiformia</taxon>
        <taxon>Coccinelloidea</taxon>
        <taxon>Coccinellidae</taxon>
        <taxon>Epilachninae</taxon>
        <taxon>Epilachnini</taxon>
        <taxon>Henosepilachna</taxon>
    </lineage>
</organism>
<dbReference type="Pfam" id="PF22611">
    <property type="entry name" value="CFAP126"/>
    <property type="match status" value="1"/>
</dbReference>
<dbReference type="GO" id="GO:0036064">
    <property type="term" value="C:ciliary basal body"/>
    <property type="evidence" value="ECO:0007669"/>
    <property type="project" value="TreeGrafter"/>
</dbReference>